<organism evidence="1 2">
    <name type="scientific">Jonesia denitrificans (strain ATCC 14870 / DSM 20603 / BCRC 15368 / CIP 55.134 / JCM 11481 / NBRC 15587 / NCTC 10816 / Prevot 55134)</name>
    <name type="common">Listeria denitrificans</name>
    <dbReference type="NCBI Taxonomy" id="471856"/>
    <lineage>
        <taxon>Bacteria</taxon>
        <taxon>Bacillati</taxon>
        <taxon>Actinomycetota</taxon>
        <taxon>Actinomycetes</taxon>
        <taxon>Micrococcales</taxon>
        <taxon>Jonesiaceae</taxon>
        <taxon>Jonesia</taxon>
    </lineage>
</organism>
<evidence type="ECO:0000313" key="2">
    <source>
        <dbReference type="Proteomes" id="UP000000628"/>
    </source>
</evidence>
<proteinExistence type="predicted"/>
<dbReference type="KEGG" id="jde:Jden_2166"/>
<keyword evidence="2" id="KW-1185">Reference proteome</keyword>
<dbReference type="RefSeq" id="WP_015772431.1">
    <property type="nucleotide sequence ID" value="NC_013174.1"/>
</dbReference>
<evidence type="ECO:0000313" key="1">
    <source>
        <dbReference type="EMBL" id="ACV09803.1"/>
    </source>
</evidence>
<name>C7R1G8_JONDD</name>
<protein>
    <recommendedName>
        <fullName evidence="3">Phage portal protein</fullName>
    </recommendedName>
</protein>
<dbReference type="Proteomes" id="UP000000628">
    <property type="component" value="Chromosome"/>
</dbReference>
<dbReference type="eggNOG" id="ENOG502ZB9E">
    <property type="taxonomic scope" value="Bacteria"/>
</dbReference>
<dbReference type="AlphaFoldDB" id="C7R1G8"/>
<reference evidence="1 2" key="1">
    <citation type="journal article" date="2009" name="Stand. Genomic Sci.">
        <title>Complete genome sequence of Jonesia denitrificans type strain (Prevot 55134).</title>
        <authorList>
            <person name="Pukall R."/>
            <person name="Gehrich-Schroter G."/>
            <person name="Lapidus A."/>
            <person name="Nolan M."/>
            <person name="Glavina Del Rio T."/>
            <person name="Lucas S."/>
            <person name="Chen F."/>
            <person name="Tice H."/>
            <person name="Pitluck S."/>
            <person name="Cheng J.F."/>
            <person name="Copeland A."/>
            <person name="Saunders E."/>
            <person name="Brettin T."/>
            <person name="Detter J.C."/>
            <person name="Bruce D."/>
            <person name="Goodwin L."/>
            <person name="Pati A."/>
            <person name="Ivanova N."/>
            <person name="Mavromatis K."/>
            <person name="Ovchinnikova G."/>
            <person name="Chen A."/>
            <person name="Palaniappan K."/>
            <person name="Land M."/>
            <person name="Hauser L."/>
            <person name="Chang Y.J."/>
            <person name="Jeffries C.D."/>
            <person name="Chain P."/>
            <person name="Goker M."/>
            <person name="Bristow J."/>
            <person name="Eisen J.A."/>
            <person name="Markowitz V."/>
            <person name="Hugenholtz P."/>
            <person name="Kyrpides N.C."/>
            <person name="Klenk H.P."/>
            <person name="Han C."/>
        </authorList>
    </citation>
    <scope>NUCLEOTIDE SEQUENCE [LARGE SCALE GENOMIC DNA]</scope>
    <source>
        <strain evidence="2">ATCC 14870 / DSM 20603 / BCRC 15368 / CIP 55.134 / JCM 11481 / NBRC 15587 / NCTC 10816 / Prevot 55134</strain>
    </source>
</reference>
<gene>
    <name evidence="1" type="ordered locus">Jden_2166</name>
</gene>
<dbReference type="EMBL" id="CP001706">
    <property type="protein sequence ID" value="ACV09803.1"/>
    <property type="molecule type" value="Genomic_DNA"/>
</dbReference>
<accession>C7R1G8</accession>
<dbReference type="HOGENOM" id="CLU_037838_3_0_11"/>
<evidence type="ECO:0008006" key="3">
    <source>
        <dbReference type="Google" id="ProtNLM"/>
    </source>
</evidence>
<dbReference type="Pfam" id="PF05133">
    <property type="entry name" value="SPP1_portal"/>
    <property type="match status" value="1"/>
</dbReference>
<dbReference type="InterPro" id="IPR021145">
    <property type="entry name" value="Portal_protein_SPP1_Gp6-like"/>
</dbReference>
<sequence>MKKNDVLELVSQELLPALDKEIQRTRELEKWSQHGGRKPVLPSNAEREHKALADLAMTPWLGLIPRVSAQQLKVDGVYSPDRSDESLALFWGPWQTNNMGTLQHTVHRSALSFGMGFVSAVPGDRGAVFRAYSTAQMLPVYQDPVHDEFPMFALRMETLPNGDRMLFLLDETTEHILSVEKRTDKWAYITLSDHNVGVCPVVRYAEEIDTEGRSPGEIERLVTVGSRINKTVYDRLLTQHYNSWKVRTATGLDDTMSDSEAEQLKMKLRQNDILTGGEGVSFGTLAETALDPFVKAKESDLEDISAVSQTPMSALGKMVNVGNDGVAETKSGLRAKTRLRQDSFGASHVQLLRLASHIEGRKADSEDFTIEAHWKTLDIDLLAQEADAYGKMAGMLGVPVEKLWEKFSTISKPEAQSWARYREDHPTADEITARSIAGQLESAL</sequence>
<dbReference type="STRING" id="471856.Jden_2166"/>